<keyword evidence="2" id="KW-1185">Reference proteome</keyword>
<reference evidence="1 2" key="1">
    <citation type="submission" date="2020-05" db="EMBL/GenBank/DDBJ databases">
        <title>Azospirillum oleiclasticum sp. nov, a nitrogen-fixing and heavy crude oil-emulsifying bacterium isolated from the crude oil of Yumen Oilfield.</title>
        <authorList>
            <person name="Wu D."/>
            <person name="Cai M."/>
            <person name="Zhang X."/>
        </authorList>
    </citation>
    <scope>NUCLEOTIDE SEQUENCE [LARGE SCALE GENOMIC DNA]</scope>
    <source>
        <strain evidence="1 2">ROY-1-1-2</strain>
    </source>
</reference>
<sequence>MHKNPLVDFLRHYGPIPAQDNMYDERIHEARERAGVAPIEAPPMRLGDVLGDLRAGGPRVVILTGTAGDGKTFHCRRAFEELGGDAVEWAKGLKLVAVPLGDGRSAVIAKDLSEFTATEKEALLPRLAAAANGHGTDAFLLAANDGQLVASFRGWAAADQARQPLFREIEAMLVEGRQKSDRWRLSMYNLSREMHGALFDTLAGLIVNHPDWKHCCGCPAKDRCPILVNRDRLADGSLFRERLAQVIDLAGANDHHLPIRHLLMLVVNILLGVAGDGKSPLLNCKRSQRIEPKEATSPYSNALGLNVPERVRFQYQAFAAIDAFGIGKETSNVIDDLLVYGHIERKEDYAKAVSADPLFGEAAHRHSRAAYLAGDRSGTPDFLKSLEAQRQRLFFTLGADLGGLDPWHLTVFRHAGEYLEFCASLREGRPPDKWTPRLVRGLNRTFTGMMLDVHADVLLCSAGGDGRSRVARFLSHTLSVSRQRRAPYLSFDWAVGKATPRMVVIDPMARPGEPSPGEIPLRLTHFEYLMRVSSGSLPASFSRQCFEDFHDFKLKVIDRLDALFKDADDGFIRLEAVEAEASGAARTKEFSFRVPTDD</sequence>
<comment type="caution">
    <text evidence="1">The sequence shown here is derived from an EMBL/GenBank/DDBJ whole genome shotgun (WGS) entry which is preliminary data.</text>
</comment>
<evidence type="ECO:0000313" key="1">
    <source>
        <dbReference type="EMBL" id="NYZ22209.1"/>
    </source>
</evidence>
<organism evidence="1 2">
    <name type="scientific">Azospirillum oleiclasticum</name>
    <dbReference type="NCBI Taxonomy" id="2735135"/>
    <lineage>
        <taxon>Bacteria</taxon>
        <taxon>Pseudomonadati</taxon>
        <taxon>Pseudomonadota</taxon>
        <taxon>Alphaproteobacteria</taxon>
        <taxon>Rhodospirillales</taxon>
        <taxon>Azospirillaceae</taxon>
        <taxon>Azospirillum</taxon>
    </lineage>
</organism>
<dbReference type="Proteomes" id="UP000584642">
    <property type="component" value="Unassembled WGS sequence"/>
</dbReference>
<protein>
    <submittedName>
        <fullName evidence="1">Uncharacterized protein</fullName>
    </submittedName>
</protein>
<proteinExistence type="predicted"/>
<name>A0ABX2TDG8_9PROT</name>
<accession>A0ABX2TDG8</accession>
<evidence type="ECO:0000313" key="2">
    <source>
        <dbReference type="Proteomes" id="UP000584642"/>
    </source>
</evidence>
<gene>
    <name evidence="1" type="ORF">HND93_21055</name>
</gene>
<dbReference type="RefSeq" id="WP_180283987.1">
    <property type="nucleotide sequence ID" value="NZ_JABFDB010000016.1"/>
</dbReference>
<dbReference type="EMBL" id="JABFDB010000016">
    <property type="protein sequence ID" value="NYZ22209.1"/>
    <property type="molecule type" value="Genomic_DNA"/>
</dbReference>